<dbReference type="EC" id="2.1.-.-" evidence="2"/>
<keyword evidence="2" id="KW-0489">Methyltransferase</keyword>
<dbReference type="InterPro" id="IPR041698">
    <property type="entry name" value="Methyltransf_25"/>
</dbReference>
<dbReference type="GO" id="GO:0008168">
    <property type="term" value="F:methyltransferase activity"/>
    <property type="evidence" value="ECO:0007669"/>
    <property type="project" value="UniProtKB-KW"/>
</dbReference>
<reference evidence="2 3" key="1">
    <citation type="submission" date="2024-07" db="EMBL/GenBank/DDBJ databases">
        <authorList>
            <person name="Pitt A."/>
            <person name="Hahn M.W."/>
        </authorList>
    </citation>
    <scope>NUCLEOTIDE SEQUENCE [LARGE SCALE GENOMIC DNA]</scope>
    <source>
        <strain evidence="2 3">2-AUSEE-184A6</strain>
    </source>
</reference>
<sequence length="199" mass="22492">MKAMWNERYQQKEFQYGTNPNDYMASELAHLKPGRILFPGAGEGRDAVYAAKLGWETHAFDLSEQGQAKAIRLATVQKTRLHFNVADASLVKFPLDSFDVIALTYFHLPIEIRIPFYARCVSWLKPGGIILLEGFTKQQLGLSSGGPKNSEWLFSAKELEKEFPGLNILLNEEKQRDLDEGPLHQGKAEVVQFKAQKPL</sequence>
<protein>
    <submittedName>
        <fullName evidence="2">Class I SAM-dependent methyltransferase</fullName>
        <ecNumber evidence="2">2.1.-.-</ecNumber>
    </submittedName>
</protein>
<evidence type="ECO:0000313" key="3">
    <source>
        <dbReference type="Proteomes" id="UP001623559"/>
    </source>
</evidence>
<dbReference type="CDD" id="cd02440">
    <property type="entry name" value="AdoMet_MTases"/>
    <property type="match status" value="1"/>
</dbReference>
<dbReference type="RefSeq" id="WP_406776773.1">
    <property type="nucleotide sequence ID" value="NZ_JBEWZG010000001.1"/>
</dbReference>
<dbReference type="Proteomes" id="UP001623559">
    <property type="component" value="Unassembled WGS sequence"/>
</dbReference>
<proteinExistence type="predicted"/>
<organism evidence="2 3">
    <name type="scientific">Aquirufa novilacunae</name>
    <dbReference type="NCBI Taxonomy" id="3139305"/>
    <lineage>
        <taxon>Bacteria</taxon>
        <taxon>Pseudomonadati</taxon>
        <taxon>Bacteroidota</taxon>
        <taxon>Cytophagia</taxon>
        <taxon>Cytophagales</taxon>
        <taxon>Flectobacillaceae</taxon>
        <taxon>Aquirufa</taxon>
    </lineage>
</organism>
<dbReference type="InterPro" id="IPR029063">
    <property type="entry name" value="SAM-dependent_MTases_sf"/>
</dbReference>
<dbReference type="GO" id="GO:0032259">
    <property type="term" value="P:methylation"/>
    <property type="evidence" value="ECO:0007669"/>
    <property type="project" value="UniProtKB-KW"/>
</dbReference>
<dbReference type="SUPFAM" id="SSF53335">
    <property type="entry name" value="S-adenosyl-L-methionine-dependent methyltransferases"/>
    <property type="match status" value="1"/>
</dbReference>
<dbReference type="EMBL" id="JBEWZG010000001">
    <property type="protein sequence ID" value="MFL0205169.1"/>
    <property type="molecule type" value="Genomic_DNA"/>
</dbReference>
<keyword evidence="2" id="KW-0808">Transferase</keyword>
<evidence type="ECO:0000259" key="1">
    <source>
        <dbReference type="Pfam" id="PF13649"/>
    </source>
</evidence>
<dbReference type="Pfam" id="PF13649">
    <property type="entry name" value="Methyltransf_25"/>
    <property type="match status" value="1"/>
</dbReference>
<evidence type="ECO:0000313" key="2">
    <source>
        <dbReference type="EMBL" id="MFL0205169.1"/>
    </source>
</evidence>
<comment type="caution">
    <text evidence="2">The sequence shown here is derived from an EMBL/GenBank/DDBJ whole genome shotgun (WGS) entry which is preliminary data.</text>
</comment>
<accession>A0ABW8SSY3</accession>
<dbReference type="Gene3D" id="3.40.50.150">
    <property type="entry name" value="Vaccinia Virus protein VP39"/>
    <property type="match status" value="1"/>
</dbReference>
<gene>
    <name evidence="2" type="ORF">V7S74_00280</name>
</gene>
<name>A0ABW8SSY3_9BACT</name>
<feature type="domain" description="Methyltransferase" evidence="1">
    <location>
        <begin position="39"/>
        <end position="128"/>
    </location>
</feature>